<keyword evidence="3" id="KW-1185">Reference proteome</keyword>
<organism evidence="2 3">
    <name type="scientific">Calidithermus terrae</name>
    <dbReference type="NCBI Taxonomy" id="1408545"/>
    <lineage>
        <taxon>Bacteria</taxon>
        <taxon>Thermotogati</taxon>
        <taxon>Deinococcota</taxon>
        <taxon>Deinococci</taxon>
        <taxon>Thermales</taxon>
        <taxon>Thermaceae</taxon>
        <taxon>Calidithermus</taxon>
    </lineage>
</organism>
<sequence length="77" mass="7937">MTEATFVLLRLALWLLPAVLGFLAMRAWRGGRARVASGLALGGLLAGVLAKPLPVGLVLLVLGFLAGWGGASRGAKR</sequence>
<name>A0A399F6T5_9DEIN</name>
<reference evidence="2 3" key="1">
    <citation type="submission" date="2018-08" db="EMBL/GenBank/DDBJ databases">
        <title>Meiothermus terrae DSM 26712 genome sequencing project.</title>
        <authorList>
            <person name="Da Costa M.S."/>
            <person name="Albuquerque L."/>
            <person name="Raposo P."/>
            <person name="Froufe H.J.C."/>
            <person name="Barroso C.S."/>
            <person name="Egas C."/>
        </authorList>
    </citation>
    <scope>NUCLEOTIDE SEQUENCE [LARGE SCALE GENOMIC DNA]</scope>
    <source>
        <strain evidence="2 3">DSM 26712</strain>
    </source>
</reference>
<keyword evidence="1" id="KW-0812">Transmembrane</keyword>
<dbReference type="RefSeq" id="WP_119313545.1">
    <property type="nucleotide sequence ID" value="NZ_QXDL01000006.1"/>
</dbReference>
<protein>
    <submittedName>
        <fullName evidence="2">Uncharacterized protein</fullName>
    </submittedName>
</protein>
<gene>
    <name evidence="2" type="ORF">Mterra_00292</name>
</gene>
<keyword evidence="1" id="KW-1133">Transmembrane helix</keyword>
<dbReference type="EMBL" id="QXDL01000006">
    <property type="protein sequence ID" value="RIH90592.1"/>
    <property type="molecule type" value="Genomic_DNA"/>
</dbReference>
<feature type="transmembrane region" description="Helical" evidence="1">
    <location>
        <begin position="6"/>
        <end position="24"/>
    </location>
</feature>
<feature type="transmembrane region" description="Helical" evidence="1">
    <location>
        <begin position="55"/>
        <end position="71"/>
    </location>
</feature>
<proteinExistence type="predicted"/>
<dbReference type="Proteomes" id="UP000265715">
    <property type="component" value="Unassembled WGS sequence"/>
</dbReference>
<evidence type="ECO:0000313" key="3">
    <source>
        <dbReference type="Proteomes" id="UP000265715"/>
    </source>
</evidence>
<comment type="caution">
    <text evidence="2">The sequence shown here is derived from an EMBL/GenBank/DDBJ whole genome shotgun (WGS) entry which is preliminary data.</text>
</comment>
<keyword evidence="1" id="KW-0472">Membrane</keyword>
<evidence type="ECO:0000256" key="1">
    <source>
        <dbReference type="SAM" id="Phobius"/>
    </source>
</evidence>
<dbReference type="AlphaFoldDB" id="A0A399F6T5"/>
<accession>A0A399F6T5</accession>
<evidence type="ECO:0000313" key="2">
    <source>
        <dbReference type="EMBL" id="RIH90592.1"/>
    </source>
</evidence>